<dbReference type="GO" id="GO:0006654">
    <property type="term" value="P:phosphatidic acid biosynthetic process"/>
    <property type="evidence" value="ECO:0007669"/>
    <property type="project" value="TreeGrafter"/>
</dbReference>
<name>A0A261XX03_9FUNG</name>
<comment type="catalytic activity">
    <reaction evidence="4">
        <text>a 1-acyl-sn-glycero-3-phosphate + an acyl-CoA = a 1,2-diacyl-sn-glycero-3-phosphate + CoA</text>
        <dbReference type="Rhea" id="RHEA:19709"/>
        <dbReference type="ChEBI" id="CHEBI:57287"/>
        <dbReference type="ChEBI" id="CHEBI:57970"/>
        <dbReference type="ChEBI" id="CHEBI:58342"/>
        <dbReference type="ChEBI" id="CHEBI:58608"/>
        <dbReference type="EC" id="2.3.1.51"/>
    </reaction>
</comment>
<proteinExistence type="inferred from homology"/>
<dbReference type="GO" id="GO:0016020">
    <property type="term" value="C:membrane"/>
    <property type="evidence" value="ECO:0007669"/>
    <property type="project" value="InterPro"/>
</dbReference>
<keyword evidence="5" id="KW-0472">Membrane</keyword>
<keyword evidence="3 4" id="KW-0012">Acyltransferase</keyword>
<evidence type="ECO:0000256" key="2">
    <source>
        <dbReference type="ARBA" id="ARBA00022679"/>
    </source>
</evidence>
<dbReference type="SUPFAM" id="SSF69593">
    <property type="entry name" value="Glycerol-3-phosphate (1)-acyltransferase"/>
    <property type="match status" value="1"/>
</dbReference>
<keyword evidence="2 4" id="KW-0808">Transferase</keyword>
<dbReference type="EMBL" id="MVBO01000117">
    <property type="protein sequence ID" value="OZJ02905.1"/>
    <property type="molecule type" value="Genomic_DNA"/>
</dbReference>
<comment type="similarity">
    <text evidence="1 4">Belongs to the 1-acyl-sn-glycerol-3-phosphate acyltransferase family.</text>
</comment>
<organism evidence="7 8">
    <name type="scientific">Bifiguratus adelaidae</name>
    <dbReference type="NCBI Taxonomy" id="1938954"/>
    <lineage>
        <taxon>Eukaryota</taxon>
        <taxon>Fungi</taxon>
        <taxon>Fungi incertae sedis</taxon>
        <taxon>Mucoromycota</taxon>
        <taxon>Mucoromycotina</taxon>
        <taxon>Endogonomycetes</taxon>
        <taxon>Endogonales</taxon>
        <taxon>Endogonales incertae sedis</taxon>
        <taxon>Bifiguratus</taxon>
    </lineage>
</organism>
<keyword evidence="4" id="KW-0443">Lipid metabolism</keyword>
<evidence type="ECO:0000256" key="5">
    <source>
        <dbReference type="SAM" id="Phobius"/>
    </source>
</evidence>
<accession>A0A261XX03</accession>
<evidence type="ECO:0000256" key="3">
    <source>
        <dbReference type="ARBA" id="ARBA00023315"/>
    </source>
</evidence>
<evidence type="ECO:0000256" key="4">
    <source>
        <dbReference type="RuleBase" id="RU361267"/>
    </source>
</evidence>
<feature type="domain" description="Phospholipid/glycerol acyltransferase" evidence="6">
    <location>
        <begin position="86"/>
        <end position="203"/>
    </location>
</feature>
<gene>
    <name evidence="7" type="ORF">BZG36_04929</name>
</gene>
<keyword evidence="4" id="KW-0594">Phospholipid biosynthesis</keyword>
<keyword evidence="4" id="KW-0444">Lipid biosynthesis</keyword>
<protein>
    <recommendedName>
        <fullName evidence="4">1-acyl-sn-glycerol-3-phosphate acyltransferase</fullName>
        <ecNumber evidence="4">2.3.1.51</ecNumber>
    </recommendedName>
</protein>
<comment type="domain">
    <text evidence="4">The HXXXXD motif is essential for acyltransferase activity and may constitute the binding site for the phosphate moiety of the glycerol-3-phosphate.</text>
</comment>
<feature type="transmembrane region" description="Helical" evidence="5">
    <location>
        <begin position="52"/>
        <end position="72"/>
    </location>
</feature>
<dbReference type="CDD" id="cd07989">
    <property type="entry name" value="LPLAT_AGPAT-like"/>
    <property type="match status" value="1"/>
</dbReference>
<reference evidence="7 8" key="1">
    <citation type="journal article" date="2017" name="Mycologia">
        <title>Bifiguratus adelaidae, gen. et sp. nov., a new member of Mucoromycotina in endophytic and soil-dwelling habitats.</title>
        <authorList>
            <person name="Torres-Cruz T.J."/>
            <person name="Billingsley Tobias T.L."/>
            <person name="Almatruk M."/>
            <person name="Hesse C."/>
            <person name="Kuske C.R."/>
            <person name="Desiro A."/>
            <person name="Benucci G.M."/>
            <person name="Bonito G."/>
            <person name="Stajich J.E."/>
            <person name="Dunlap C."/>
            <person name="Arnold A.E."/>
            <person name="Porras-Alfaro A."/>
        </authorList>
    </citation>
    <scope>NUCLEOTIDE SEQUENCE [LARGE SCALE GENOMIC DNA]</scope>
    <source>
        <strain evidence="7 8">AZ0501</strain>
    </source>
</reference>
<dbReference type="EC" id="2.3.1.51" evidence="4"/>
<dbReference type="PANTHER" id="PTHR10434">
    <property type="entry name" value="1-ACYL-SN-GLYCEROL-3-PHOSPHATE ACYLTRANSFERASE"/>
    <property type="match status" value="1"/>
</dbReference>
<dbReference type="GO" id="GO:0005811">
    <property type="term" value="C:lipid droplet"/>
    <property type="evidence" value="ECO:0007669"/>
    <property type="project" value="EnsemblFungi"/>
</dbReference>
<dbReference type="Pfam" id="PF01553">
    <property type="entry name" value="Acyltransferase"/>
    <property type="match status" value="1"/>
</dbReference>
<keyword evidence="4" id="KW-1208">Phospholipid metabolism</keyword>
<dbReference type="GO" id="GO:0005783">
    <property type="term" value="C:endoplasmic reticulum"/>
    <property type="evidence" value="ECO:0007669"/>
    <property type="project" value="TreeGrafter"/>
</dbReference>
<comment type="caution">
    <text evidence="7">The sequence shown here is derived from an EMBL/GenBank/DDBJ whole genome shotgun (WGS) entry which is preliminary data.</text>
</comment>
<dbReference type="Proteomes" id="UP000242875">
    <property type="component" value="Unassembled WGS sequence"/>
</dbReference>
<dbReference type="PANTHER" id="PTHR10434:SF11">
    <property type="entry name" value="1-ACYL-SN-GLYCEROL-3-PHOSPHATE ACYLTRANSFERASE"/>
    <property type="match status" value="1"/>
</dbReference>
<keyword evidence="8" id="KW-1185">Reference proteome</keyword>
<evidence type="ECO:0000313" key="8">
    <source>
        <dbReference type="Proteomes" id="UP000242875"/>
    </source>
</evidence>
<dbReference type="SMART" id="SM00563">
    <property type="entry name" value="PlsC"/>
    <property type="match status" value="1"/>
</dbReference>
<evidence type="ECO:0000256" key="1">
    <source>
        <dbReference type="ARBA" id="ARBA00008655"/>
    </source>
</evidence>
<dbReference type="OrthoDB" id="202234at2759"/>
<evidence type="ECO:0000259" key="6">
    <source>
        <dbReference type="SMART" id="SM00563"/>
    </source>
</evidence>
<dbReference type="AlphaFoldDB" id="A0A261XX03"/>
<evidence type="ECO:0000313" key="7">
    <source>
        <dbReference type="EMBL" id="OZJ02905.1"/>
    </source>
</evidence>
<dbReference type="GO" id="GO:0003841">
    <property type="term" value="F:1-acylglycerol-3-phosphate O-acyltransferase activity"/>
    <property type="evidence" value="ECO:0007669"/>
    <property type="project" value="UniProtKB-UniRule"/>
</dbReference>
<sequence length="273" mass="30292">MAVLGLVVVANTSKLGAFYVRMLITILGMGFAASLGILSGIVLFFAQKREMINFIVARIYYLTTGTLLGISFEVEGREILDQGMPAIVISNHQSSLDILMLGCVFPRSCAIVAKKSMRFYPIMGQFMTLAQTVFLDRSNSKTSIDAFRKAAKQVQKKRVGVWIFPEGTRAHFTENDLLPFKKGAFHLATQAKVPIIPVVVENYSHIYDSKSKAFTSGVIKVKVLPPIPTENLTDDKESTDALRDQARDAMLIALKEMSSHRRATDIDLVKKIE</sequence>
<keyword evidence="5" id="KW-0812">Transmembrane</keyword>
<feature type="transmembrane region" description="Helical" evidence="5">
    <location>
        <begin position="20"/>
        <end position="45"/>
    </location>
</feature>
<dbReference type="InterPro" id="IPR002123">
    <property type="entry name" value="Plipid/glycerol_acylTrfase"/>
</dbReference>
<keyword evidence="5" id="KW-1133">Transmembrane helix</keyword>
<dbReference type="NCBIfam" id="TIGR00530">
    <property type="entry name" value="AGP_acyltrn"/>
    <property type="match status" value="1"/>
</dbReference>
<dbReference type="InterPro" id="IPR004552">
    <property type="entry name" value="AGP_acyltrans"/>
</dbReference>